<evidence type="ECO:0000313" key="2">
    <source>
        <dbReference type="EMBL" id="KAF9464922.1"/>
    </source>
</evidence>
<protein>
    <submittedName>
        <fullName evidence="2">Uncharacterized protein</fullName>
    </submittedName>
</protein>
<feature type="compositionally biased region" description="Polar residues" evidence="1">
    <location>
        <begin position="321"/>
        <end position="345"/>
    </location>
</feature>
<feature type="compositionally biased region" description="Polar residues" evidence="1">
    <location>
        <begin position="285"/>
        <end position="302"/>
    </location>
</feature>
<feature type="compositionally biased region" description="Basic and acidic residues" evidence="1">
    <location>
        <begin position="79"/>
        <end position="90"/>
    </location>
</feature>
<reference evidence="2" key="1">
    <citation type="submission" date="2020-11" db="EMBL/GenBank/DDBJ databases">
        <authorList>
            <consortium name="DOE Joint Genome Institute"/>
            <person name="Ahrendt S."/>
            <person name="Riley R."/>
            <person name="Andreopoulos W."/>
            <person name="Labutti K."/>
            <person name="Pangilinan J."/>
            <person name="Ruiz-Duenas F.J."/>
            <person name="Barrasa J.M."/>
            <person name="Sanchez-Garcia M."/>
            <person name="Camarero S."/>
            <person name="Miyauchi S."/>
            <person name="Serrano A."/>
            <person name="Linde D."/>
            <person name="Babiker R."/>
            <person name="Drula E."/>
            <person name="Ayuso-Fernandez I."/>
            <person name="Pacheco R."/>
            <person name="Padilla G."/>
            <person name="Ferreira P."/>
            <person name="Barriuso J."/>
            <person name="Kellner H."/>
            <person name="Castanera R."/>
            <person name="Alfaro M."/>
            <person name="Ramirez L."/>
            <person name="Pisabarro A.G."/>
            <person name="Kuo A."/>
            <person name="Tritt A."/>
            <person name="Lipzen A."/>
            <person name="He G."/>
            <person name="Yan M."/>
            <person name="Ng V."/>
            <person name="Cullen D."/>
            <person name="Martin F."/>
            <person name="Rosso M.-N."/>
            <person name="Henrissat B."/>
            <person name="Hibbett D."/>
            <person name="Martinez A.T."/>
            <person name="Grigoriev I.V."/>
        </authorList>
    </citation>
    <scope>NUCLEOTIDE SEQUENCE</scope>
    <source>
        <strain evidence="2">CBS 247.69</strain>
    </source>
</reference>
<feature type="compositionally biased region" description="Basic residues" evidence="1">
    <location>
        <begin position="115"/>
        <end position="124"/>
    </location>
</feature>
<feature type="compositionally biased region" description="Basic and acidic residues" evidence="1">
    <location>
        <begin position="253"/>
        <end position="268"/>
    </location>
</feature>
<evidence type="ECO:0000256" key="1">
    <source>
        <dbReference type="SAM" id="MobiDB-lite"/>
    </source>
</evidence>
<organism evidence="2 3">
    <name type="scientific">Collybia nuda</name>
    <dbReference type="NCBI Taxonomy" id="64659"/>
    <lineage>
        <taxon>Eukaryota</taxon>
        <taxon>Fungi</taxon>
        <taxon>Dikarya</taxon>
        <taxon>Basidiomycota</taxon>
        <taxon>Agaricomycotina</taxon>
        <taxon>Agaricomycetes</taxon>
        <taxon>Agaricomycetidae</taxon>
        <taxon>Agaricales</taxon>
        <taxon>Tricholomatineae</taxon>
        <taxon>Clitocybaceae</taxon>
        <taxon>Collybia</taxon>
    </lineage>
</organism>
<gene>
    <name evidence="2" type="ORF">BDZ94DRAFT_1307632</name>
</gene>
<sequence length="464" mass="51383">MGRWTQYDEDSYRLPEDVTRTGYDADTGRYLFNGVQGIPYTRYGVLRTGEGRGTHRQQRMYNLELRSDPLVLPIYPSKPPEDLPKEKSDNASKPINLPNAMRALRRVMLGSLAFSRRHPKKPSMKTHASSTSFDSKAAVEKPHDPEKCIQPVPNLPEKDTKQAGSHTRSLTEKGVATTIPHSARSSRTPRERRRASEPHTLPSSHDPKHQTKTSSSTIRQSFTGVKEKRELPQPNTRSSRISTTNTLSAQRPIDARRDSDSRQIDPAKRSTSSGVTRTGKKPAVTDTSNQTPQGKPSRSATLPTHGISKPLPSLSPTSSSFATRENPCTQYSSQALPPSSTTTRSPLRRVPRKRFTTDNSVSRTKSYPIRERSRPTQLSSNLSPNAITSPIDDTHAPYSHTSSKSRAVNLSSAPSSHEPTNEPTVASSYTPPRTLKDSPTPFPSRPQPSRRKSDVPQPSTSTKE</sequence>
<name>A0A9P5YA57_9AGAR</name>
<feature type="compositionally biased region" description="Polar residues" evidence="1">
    <location>
        <begin position="375"/>
        <end position="388"/>
    </location>
</feature>
<accession>A0A9P5YA57</accession>
<feature type="region of interest" description="Disordered" evidence="1">
    <location>
        <begin position="113"/>
        <end position="464"/>
    </location>
</feature>
<feature type="compositionally biased region" description="Low complexity" evidence="1">
    <location>
        <begin position="235"/>
        <end position="248"/>
    </location>
</feature>
<feature type="compositionally biased region" description="Polar residues" evidence="1">
    <location>
        <begin position="399"/>
        <end position="431"/>
    </location>
</feature>
<feature type="compositionally biased region" description="Polar residues" evidence="1">
    <location>
        <begin position="212"/>
        <end position="223"/>
    </location>
</feature>
<keyword evidence="3" id="KW-1185">Reference proteome</keyword>
<evidence type="ECO:0000313" key="3">
    <source>
        <dbReference type="Proteomes" id="UP000807353"/>
    </source>
</evidence>
<dbReference type="EMBL" id="MU150251">
    <property type="protein sequence ID" value="KAF9464922.1"/>
    <property type="molecule type" value="Genomic_DNA"/>
</dbReference>
<dbReference type="OrthoDB" id="2107166at2759"/>
<comment type="caution">
    <text evidence="2">The sequence shown here is derived from an EMBL/GenBank/DDBJ whole genome shotgun (WGS) entry which is preliminary data.</text>
</comment>
<feature type="compositionally biased region" description="Low complexity" evidence="1">
    <location>
        <begin position="308"/>
        <end position="320"/>
    </location>
</feature>
<feature type="region of interest" description="Disordered" evidence="1">
    <location>
        <begin position="76"/>
        <end position="97"/>
    </location>
</feature>
<feature type="compositionally biased region" description="Basic and acidic residues" evidence="1">
    <location>
        <begin position="137"/>
        <end position="147"/>
    </location>
</feature>
<dbReference type="Proteomes" id="UP000807353">
    <property type="component" value="Unassembled WGS sequence"/>
</dbReference>
<proteinExistence type="predicted"/>
<dbReference type="AlphaFoldDB" id="A0A9P5YA57"/>